<dbReference type="PANTHER" id="PTHR45642:SF3">
    <property type="entry name" value="OS09G0540400 PROTEIN"/>
    <property type="match status" value="1"/>
</dbReference>
<dbReference type="InterPro" id="IPR036514">
    <property type="entry name" value="SGNH_hydro_sf"/>
</dbReference>
<dbReference type="Proteomes" id="UP001604336">
    <property type="component" value="Unassembled WGS sequence"/>
</dbReference>
<accession>A0ABD1QGC1</accession>
<evidence type="ECO:0000313" key="4">
    <source>
        <dbReference type="Proteomes" id="UP001604336"/>
    </source>
</evidence>
<comment type="similarity">
    <text evidence="1">Belongs to the 'GDSL' lipolytic enzyme family.</text>
</comment>
<sequence>MFTPCCRFSWHLALLFILVSICISEARFLNSKRQLNNSISAILVFGDSTVDSGNNNYIKTLFKANFPPYGIDFANHIPTGRFTDGRLVPDFLAEYTRVKQYIPPYLDPTLTVDDLAVIPMQKQLEYFQDYKAKLENSIGEEKTKSLISNAAFLVSAGSNDFVINYFGTTFRRQTYTLSNYEQLLLQNIREFIQALIDEGARLIGLVGLPPLGCLPVVITLSSGSPFSPRQCNESLSQIAIDFNKKLQKELRPMQTDQGPKIVYFDIYQPLIDILQKPSQFGFDETNIGCCGSGLIEATFACNAGSNVCPDPSKYVFFDSIHPTEATYNYVFKKMQPVIDEIIQGK</sequence>
<dbReference type="InterPro" id="IPR035669">
    <property type="entry name" value="SGNH_plant_lipase-like"/>
</dbReference>
<name>A0ABD1QGC1_9LAMI</name>
<evidence type="ECO:0000313" key="3">
    <source>
        <dbReference type="EMBL" id="KAL2475279.1"/>
    </source>
</evidence>
<dbReference type="Gene3D" id="3.40.50.1110">
    <property type="entry name" value="SGNH hydrolase"/>
    <property type="match status" value="1"/>
</dbReference>
<dbReference type="CDD" id="cd01837">
    <property type="entry name" value="SGNH_plant_lipase_like"/>
    <property type="match status" value="1"/>
</dbReference>
<dbReference type="InterPro" id="IPR001087">
    <property type="entry name" value="GDSL"/>
</dbReference>
<reference evidence="4" key="1">
    <citation type="submission" date="2024-07" db="EMBL/GenBank/DDBJ databases">
        <title>Two chromosome-level genome assemblies of Korean endemic species Abeliophyllum distichum and Forsythia ovata (Oleaceae).</title>
        <authorList>
            <person name="Jang H."/>
        </authorList>
    </citation>
    <scope>NUCLEOTIDE SEQUENCE [LARGE SCALE GENOMIC DNA]</scope>
</reference>
<dbReference type="AlphaFoldDB" id="A0ABD1QGC1"/>
<dbReference type="InterPro" id="IPR050592">
    <property type="entry name" value="GDSL_lipolytic_enzyme"/>
</dbReference>
<keyword evidence="2" id="KW-0732">Signal</keyword>
<feature type="signal peptide" evidence="2">
    <location>
        <begin position="1"/>
        <end position="26"/>
    </location>
</feature>
<dbReference type="EMBL" id="JBFOLK010000011">
    <property type="protein sequence ID" value="KAL2475279.1"/>
    <property type="molecule type" value="Genomic_DNA"/>
</dbReference>
<proteinExistence type="inferred from homology"/>
<gene>
    <name evidence="3" type="ORF">Adt_36015</name>
</gene>
<dbReference type="PANTHER" id="PTHR45642">
    <property type="entry name" value="GDSL ESTERASE/LIPASE EXL3"/>
    <property type="match status" value="1"/>
</dbReference>
<feature type="chain" id="PRO_5044793770" evidence="2">
    <location>
        <begin position="27"/>
        <end position="345"/>
    </location>
</feature>
<organism evidence="3 4">
    <name type="scientific">Abeliophyllum distichum</name>
    <dbReference type="NCBI Taxonomy" id="126358"/>
    <lineage>
        <taxon>Eukaryota</taxon>
        <taxon>Viridiplantae</taxon>
        <taxon>Streptophyta</taxon>
        <taxon>Embryophyta</taxon>
        <taxon>Tracheophyta</taxon>
        <taxon>Spermatophyta</taxon>
        <taxon>Magnoliopsida</taxon>
        <taxon>eudicotyledons</taxon>
        <taxon>Gunneridae</taxon>
        <taxon>Pentapetalae</taxon>
        <taxon>asterids</taxon>
        <taxon>lamiids</taxon>
        <taxon>Lamiales</taxon>
        <taxon>Oleaceae</taxon>
        <taxon>Forsythieae</taxon>
        <taxon>Abeliophyllum</taxon>
    </lineage>
</organism>
<evidence type="ECO:0000256" key="2">
    <source>
        <dbReference type="SAM" id="SignalP"/>
    </source>
</evidence>
<protein>
    <submittedName>
        <fullName evidence="3">GDSL esterase/lipase</fullName>
    </submittedName>
</protein>
<dbReference type="Pfam" id="PF00657">
    <property type="entry name" value="Lipase_GDSL"/>
    <property type="match status" value="1"/>
</dbReference>
<comment type="caution">
    <text evidence="3">The sequence shown here is derived from an EMBL/GenBank/DDBJ whole genome shotgun (WGS) entry which is preliminary data.</text>
</comment>
<dbReference type="SUPFAM" id="SSF52266">
    <property type="entry name" value="SGNH hydrolase"/>
    <property type="match status" value="1"/>
</dbReference>
<evidence type="ECO:0000256" key="1">
    <source>
        <dbReference type="ARBA" id="ARBA00008668"/>
    </source>
</evidence>
<keyword evidence="4" id="KW-1185">Reference proteome</keyword>